<evidence type="ECO:0000313" key="1">
    <source>
        <dbReference type="EMBL" id="CAG8693115.1"/>
    </source>
</evidence>
<organism evidence="1 2">
    <name type="scientific">Acaulospora colombiana</name>
    <dbReference type="NCBI Taxonomy" id="27376"/>
    <lineage>
        <taxon>Eukaryota</taxon>
        <taxon>Fungi</taxon>
        <taxon>Fungi incertae sedis</taxon>
        <taxon>Mucoromycota</taxon>
        <taxon>Glomeromycotina</taxon>
        <taxon>Glomeromycetes</taxon>
        <taxon>Diversisporales</taxon>
        <taxon>Acaulosporaceae</taxon>
        <taxon>Acaulospora</taxon>
    </lineage>
</organism>
<dbReference type="Proteomes" id="UP000789525">
    <property type="component" value="Unassembled WGS sequence"/>
</dbReference>
<gene>
    <name evidence="1" type="ORF">ACOLOM_LOCUS9915</name>
</gene>
<protein>
    <submittedName>
        <fullName evidence="1">16317_t:CDS:1</fullName>
    </submittedName>
</protein>
<accession>A0ACA9P906</accession>
<feature type="non-terminal residue" evidence="1">
    <location>
        <position position="150"/>
    </location>
</feature>
<name>A0ACA9P906_9GLOM</name>
<sequence length="150" mass="17518">MATTATPTLFPAHNIGNESFLDGGIYLNNPTLTAYNEAIRYNVSDKKFSILSLGTGNCRPDPLRPNLYWDKLFWSQNFYNDDIFTLSTQEDNIDCEMHEKLGNRYQRWQVWLEEPIRIDDFESVPYLLEIGHQFMEELDCSDENPLNKLV</sequence>
<evidence type="ECO:0000313" key="2">
    <source>
        <dbReference type="Proteomes" id="UP000789525"/>
    </source>
</evidence>
<comment type="caution">
    <text evidence="1">The sequence shown here is derived from an EMBL/GenBank/DDBJ whole genome shotgun (WGS) entry which is preliminary data.</text>
</comment>
<reference evidence="1" key="1">
    <citation type="submission" date="2021-06" db="EMBL/GenBank/DDBJ databases">
        <authorList>
            <person name="Kallberg Y."/>
            <person name="Tangrot J."/>
            <person name="Rosling A."/>
        </authorList>
    </citation>
    <scope>NUCLEOTIDE SEQUENCE</scope>
    <source>
        <strain evidence="1">CL356</strain>
    </source>
</reference>
<keyword evidence="2" id="KW-1185">Reference proteome</keyword>
<dbReference type="EMBL" id="CAJVPT010030086">
    <property type="protein sequence ID" value="CAG8693115.1"/>
    <property type="molecule type" value="Genomic_DNA"/>
</dbReference>
<proteinExistence type="predicted"/>